<reference evidence="3 4" key="1">
    <citation type="submission" date="2017-04" db="EMBL/GenBank/DDBJ databases">
        <title>Draft genome sequence of Tuber borchii Vittad., a whitish edible truffle.</title>
        <authorList>
            <consortium name="DOE Joint Genome Institute"/>
            <person name="Murat C."/>
            <person name="Kuo A."/>
            <person name="Barry K.W."/>
            <person name="Clum A."/>
            <person name="Dockter R.B."/>
            <person name="Fauchery L."/>
            <person name="Iotti M."/>
            <person name="Kohler A."/>
            <person name="Labutti K."/>
            <person name="Lindquist E.A."/>
            <person name="Lipzen A."/>
            <person name="Ohm R.A."/>
            <person name="Wang M."/>
            <person name="Grigoriev I.V."/>
            <person name="Zambonelli A."/>
            <person name="Martin F.M."/>
        </authorList>
    </citation>
    <scope>NUCLEOTIDE SEQUENCE [LARGE SCALE GENOMIC DNA]</scope>
    <source>
        <strain evidence="3 4">Tbo3840</strain>
    </source>
</reference>
<evidence type="ECO:0000313" key="3">
    <source>
        <dbReference type="EMBL" id="PUU79554.1"/>
    </source>
</evidence>
<feature type="signal peptide" evidence="2">
    <location>
        <begin position="1"/>
        <end position="17"/>
    </location>
</feature>
<comment type="caution">
    <text evidence="3">The sequence shown here is derived from an EMBL/GenBank/DDBJ whole genome shotgun (WGS) entry which is preliminary data.</text>
</comment>
<accession>A0A2T6ZVU0</accession>
<evidence type="ECO:0000256" key="1">
    <source>
        <dbReference type="SAM" id="MobiDB-lite"/>
    </source>
</evidence>
<dbReference type="Proteomes" id="UP000244722">
    <property type="component" value="Unassembled WGS sequence"/>
</dbReference>
<feature type="chain" id="PRO_5015487412" evidence="2">
    <location>
        <begin position="18"/>
        <end position="135"/>
    </location>
</feature>
<organism evidence="3 4">
    <name type="scientific">Tuber borchii</name>
    <name type="common">White truffle</name>
    <dbReference type="NCBI Taxonomy" id="42251"/>
    <lineage>
        <taxon>Eukaryota</taxon>
        <taxon>Fungi</taxon>
        <taxon>Dikarya</taxon>
        <taxon>Ascomycota</taxon>
        <taxon>Pezizomycotina</taxon>
        <taxon>Pezizomycetes</taxon>
        <taxon>Pezizales</taxon>
        <taxon>Tuberaceae</taxon>
        <taxon>Tuber</taxon>
    </lineage>
</organism>
<name>A0A2T6ZVU0_TUBBO</name>
<feature type="region of interest" description="Disordered" evidence="1">
    <location>
        <begin position="55"/>
        <end position="135"/>
    </location>
</feature>
<evidence type="ECO:0000313" key="4">
    <source>
        <dbReference type="Proteomes" id="UP000244722"/>
    </source>
</evidence>
<dbReference type="EMBL" id="NESQ01000089">
    <property type="protein sequence ID" value="PUU79554.1"/>
    <property type="molecule type" value="Genomic_DNA"/>
</dbReference>
<proteinExistence type="predicted"/>
<gene>
    <name evidence="3" type="ORF">B9Z19DRAFT_1100764</name>
</gene>
<keyword evidence="4" id="KW-1185">Reference proteome</keyword>
<keyword evidence="2" id="KW-0732">Signal</keyword>
<protein>
    <submittedName>
        <fullName evidence="3">Uncharacterized protein</fullName>
    </submittedName>
</protein>
<evidence type="ECO:0000256" key="2">
    <source>
        <dbReference type="SAM" id="SignalP"/>
    </source>
</evidence>
<sequence length="135" mass="15077">MKITTLLLATLLGAALAEPIPWEGNSNRGVYKRNPEAEAEAWHPRAGAPMAIWQKRNAEPDPEAEPEADPWSGRPGRGAYRRNAEPWTGRPGRGAYRRSAEAWHPRAGPPAYSFPKREAEPEPVRFQPIGNFNKE</sequence>
<dbReference type="OrthoDB" id="3766782at2759"/>
<dbReference type="AlphaFoldDB" id="A0A2T6ZVU0"/>